<dbReference type="AlphaFoldDB" id="X1UY92"/>
<proteinExistence type="predicted"/>
<evidence type="ECO:0000313" key="1">
    <source>
        <dbReference type="EMBL" id="GAJ22453.1"/>
    </source>
</evidence>
<dbReference type="EMBL" id="BARW01041099">
    <property type="protein sequence ID" value="GAJ22453.1"/>
    <property type="molecule type" value="Genomic_DNA"/>
</dbReference>
<gene>
    <name evidence="1" type="ORF">S12H4_61738</name>
</gene>
<protein>
    <submittedName>
        <fullName evidence="1">Uncharacterized protein</fullName>
    </submittedName>
</protein>
<name>X1UY92_9ZZZZ</name>
<accession>X1UY92</accession>
<sequence>TNVIIVAMPLPEIPASICFVISFAETNVETLGEVIIFSAPYRSVLSRYS</sequence>
<comment type="caution">
    <text evidence="1">The sequence shown here is derived from an EMBL/GenBank/DDBJ whole genome shotgun (WGS) entry which is preliminary data.</text>
</comment>
<feature type="non-terminal residue" evidence="1">
    <location>
        <position position="1"/>
    </location>
</feature>
<organism evidence="1">
    <name type="scientific">marine sediment metagenome</name>
    <dbReference type="NCBI Taxonomy" id="412755"/>
    <lineage>
        <taxon>unclassified sequences</taxon>
        <taxon>metagenomes</taxon>
        <taxon>ecological metagenomes</taxon>
    </lineage>
</organism>
<reference evidence="1" key="1">
    <citation type="journal article" date="2014" name="Front. Microbiol.">
        <title>High frequency of phylogenetically diverse reductive dehalogenase-homologous genes in deep subseafloor sedimentary metagenomes.</title>
        <authorList>
            <person name="Kawai M."/>
            <person name="Futagami T."/>
            <person name="Toyoda A."/>
            <person name="Takaki Y."/>
            <person name="Nishi S."/>
            <person name="Hori S."/>
            <person name="Arai W."/>
            <person name="Tsubouchi T."/>
            <person name="Morono Y."/>
            <person name="Uchiyama I."/>
            <person name="Ito T."/>
            <person name="Fujiyama A."/>
            <person name="Inagaki F."/>
            <person name="Takami H."/>
        </authorList>
    </citation>
    <scope>NUCLEOTIDE SEQUENCE</scope>
    <source>
        <strain evidence="1">Expedition CK06-06</strain>
    </source>
</reference>